<protein>
    <recommendedName>
        <fullName evidence="4">SH3 domain-containing protein</fullName>
    </recommendedName>
</protein>
<feature type="chain" id="PRO_5012220013" description="SH3 domain-containing protein" evidence="1">
    <location>
        <begin position="32"/>
        <end position="201"/>
    </location>
</feature>
<gene>
    <name evidence="2" type="ORF">CGZ93_04860</name>
</gene>
<organism evidence="2 3">
    <name type="scientific">Enemella dayhoffiae</name>
    <dbReference type="NCBI Taxonomy" id="2016507"/>
    <lineage>
        <taxon>Bacteria</taxon>
        <taxon>Bacillati</taxon>
        <taxon>Actinomycetota</taxon>
        <taxon>Actinomycetes</taxon>
        <taxon>Propionibacteriales</taxon>
        <taxon>Propionibacteriaceae</taxon>
        <taxon>Enemella</taxon>
    </lineage>
</organism>
<name>A0A255H953_9ACTN</name>
<dbReference type="EMBL" id="NMVQ01000005">
    <property type="protein sequence ID" value="OYO24151.1"/>
    <property type="molecule type" value="Genomic_DNA"/>
</dbReference>
<dbReference type="Proteomes" id="UP000216311">
    <property type="component" value="Unassembled WGS sequence"/>
</dbReference>
<accession>A0A255H953</accession>
<keyword evidence="1" id="KW-0732">Signal</keyword>
<sequence>MFTSNARRTLAAVGLAAASAGGLLAGTPAHAAEVPEGVVVGAWGVNVRQAPSPHAAEIGHRTEGSRVTLVCQAKGTPIDGNDLWYALSEGNGWVSARHVDSVGQAPATCPNTDTEFGIGLTTAPLSVRNGPTSRDAQLTELPPNHQVMARCQVRGDNVNGNDMWLHLQDGTWVSAAYLRKDESLQNQNWPPVPCDAADGSH</sequence>
<keyword evidence="3" id="KW-1185">Reference proteome</keyword>
<dbReference type="AlphaFoldDB" id="A0A255H953"/>
<dbReference type="Gene3D" id="2.30.30.40">
    <property type="entry name" value="SH3 Domains"/>
    <property type="match status" value="1"/>
</dbReference>
<comment type="caution">
    <text evidence="2">The sequence shown here is derived from an EMBL/GenBank/DDBJ whole genome shotgun (WGS) entry which is preliminary data.</text>
</comment>
<evidence type="ECO:0000256" key="1">
    <source>
        <dbReference type="SAM" id="SignalP"/>
    </source>
</evidence>
<reference evidence="2 3" key="1">
    <citation type="submission" date="2017-07" db="EMBL/GenBank/DDBJ databases">
        <title>Draft whole genome sequences of clinical Proprionibacteriaceae strains.</title>
        <authorList>
            <person name="Bernier A.-M."/>
            <person name="Bernard K."/>
            <person name="Domingo M.-C."/>
        </authorList>
    </citation>
    <scope>NUCLEOTIDE SEQUENCE [LARGE SCALE GENOMIC DNA]</scope>
    <source>
        <strain evidence="2 3">NML 130396</strain>
    </source>
</reference>
<evidence type="ECO:0000313" key="3">
    <source>
        <dbReference type="Proteomes" id="UP000216311"/>
    </source>
</evidence>
<proteinExistence type="predicted"/>
<evidence type="ECO:0000313" key="2">
    <source>
        <dbReference type="EMBL" id="OYO24151.1"/>
    </source>
</evidence>
<evidence type="ECO:0008006" key="4">
    <source>
        <dbReference type="Google" id="ProtNLM"/>
    </source>
</evidence>
<dbReference type="OrthoDB" id="3482365at2"/>
<dbReference type="RefSeq" id="WP_094363031.1">
    <property type="nucleotide sequence ID" value="NZ_NMVQ01000005.1"/>
</dbReference>
<feature type="signal peptide" evidence="1">
    <location>
        <begin position="1"/>
        <end position="31"/>
    </location>
</feature>